<dbReference type="OrthoDB" id="5563539at2759"/>
<keyword evidence="4" id="KW-1185">Reference proteome</keyword>
<accession>A0A0L0S8X6</accession>
<evidence type="ECO:0000256" key="1">
    <source>
        <dbReference type="SAM" id="MobiDB-lite"/>
    </source>
</evidence>
<feature type="compositionally biased region" description="Acidic residues" evidence="1">
    <location>
        <begin position="407"/>
        <end position="418"/>
    </location>
</feature>
<dbReference type="EMBL" id="GG745333">
    <property type="protein sequence ID" value="KNE58881.1"/>
    <property type="molecule type" value="Genomic_DNA"/>
</dbReference>
<organism evidence="3 4">
    <name type="scientific">Allomyces macrogynus (strain ATCC 38327)</name>
    <name type="common">Allomyces javanicus var. macrogynus</name>
    <dbReference type="NCBI Taxonomy" id="578462"/>
    <lineage>
        <taxon>Eukaryota</taxon>
        <taxon>Fungi</taxon>
        <taxon>Fungi incertae sedis</taxon>
        <taxon>Blastocladiomycota</taxon>
        <taxon>Blastocladiomycetes</taxon>
        <taxon>Blastocladiales</taxon>
        <taxon>Blastocladiaceae</taxon>
        <taxon>Allomyces</taxon>
    </lineage>
</organism>
<sequence>MGYHHHHRHHTPAAHAAAAPAPATAANPATAMPVVDTDAVRRPRSYSLPDLTMGDQVHAAALRPQQYVDYLHHDWNDEDLADSWKLVTKLKNGPLKAGGKGERLEYITWRIWWQRKGMLGKAHPYSIQWEKDATNLYALGPLVSRSNPYPEIVPRALATSATPPAAPPMAAFLATSRTVHALRQAVTLAKRGCLKRHSLRDLLTRPSPAERRALRDRLRASLVSLAAAAAAAAAAATTPLPAPAESLSDDGGAAVRRRARRKSSTSESGRSAKRRSASGDASVSVAASTASSAPPTPRGGPSAAANADAAAAVAAALGGTGGVRFNPMVDERIFVGSHVVEDRRRQSRAVLMAERDGEDVDDEDEEEDGGNGLLAPPSWAAVAATGTRHAGSVGRGHRHHHHHVYVDDDDEQEEDEDVVMARSSNSRYRYRSYEDDNASEPRSSDNDDEDEDETGSVILHRHGSHHDEDDEYDDYYDDDDDEDEDDEDDDYYDGRDELPVVPGHFSFPAAASSLPVVSLSPPTQLPVHSLRPDLPPLIINGKPPSRTASPAVSATDPPSDPTAWDGNTNAAPTSPLVPMRSPDGPGGGGAISPRAWPVTPHLRLDPIQDRRDFQVLCALVDDLLTESESEGSTEATFAPSDAPMPMPRAASPADADTVAARALSPPPPAVNGIASPGAAASPTGKVNGTSPTTVPTATNGTTAAAAEPAAASTPVSASASLAPSPVPPVVGDPSLGEVVANVRDVMSWIVQVLSGSANGPLP</sequence>
<feature type="compositionally biased region" description="Acidic residues" evidence="1">
    <location>
        <begin position="356"/>
        <end position="369"/>
    </location>
</feature>
<dbReference type="AlphaFoldDB" id="A0A0L0S8X6"/>
<protein>
    <recommendedName>
        <fullName evidence="2">Nitrogen regulatory protein areA GATA-like domain-containing protein</fullName>
    </recommendedName>
</protein>
<feature type="domain" description="Nitrogen regulatory protein areA GATA-like" evidence="2">
    <location>
        <begin position="83"/>
        <end position="113"/>
    </location>
</feature>
<evidence type="ECO:0000313" key="4">
    <source>
        <dbReference type="Proteomes" id="UP000054350"/>
    </source>
</evidence>
<feature type="region of interest" description="Disordered" evidence="1">
    <location>
        <begin position="238"/>
        <end position="304"/>
    </location>
</feature>
<name>A0A0L0S8X6_ALLM3</name>
<dbReference type="PANTHER" id="PTHR35711">
    <property type="entry name" value="EXPRESSED PROTEIN"/>
    <property type="match status" value="1"/>
</dbReference>
<gene>
    <name evidence="3" type="ORF">AMAG_18323</name>
</gene>
<evidence type="ECO:0000313" key="3">
    <source>
        <dbReference type="EMBL" id="KNE58881.1"/>
    </source>
</evidence>
<dbReference type="OMA" id="HGSHHDE"/>
<feature type="region of interest" description="Disordered" evidence="1">
    <location>
        <begin position="539"/>
        <end position="597"/>
    </location>
</feature>
<dbReference type="eggNOG" id="ENOG502QSII">
    <property type="taxonomic scope" value="Eukaryota"/>
</dbReference>
<proteinExistence type="predicted"/>
<dbReference type="PANTHER" id="PTHR35711:SF1">
    <property type="entry name" value="ECTODERMAL, ISOFORM F"/>
    <property type="match status" value="1"/>
</dbReference>
<feature type="compositionally biased region" description="Acidic residues" evidence="1">
    <location>
        <begin position="468"/>
        <end position="491"/>
    </location>
</feature>
<dbReference type="InterPro" id="IPR013860">
    <property type="entry name" value="AreA_GATA"/>
</dbReference>
<dbReference type="Pfam" id="PF08550">
    <property type="entry name" value="GATA_AreA"/>
    <property type="match status" value="1"/>
</dbReference>
<feature type="region of interest" description="Disordered" evidence="1">
    <location>
        <begin position="626"/>
        <end position="734"/>
    </location>
</feature>
<dbReference type="VEuPathDB" id="FungiDB:AMAG_18323"/>
<feature type="compositionally biased region" description="Low complexity" evidence="1">
    <location>
        <begin position="13"/>
        <end position="31"/>
    </location>
</feature>
<evidence type="ECO:0000259" key="2">
    <source>
        <dbReference type="Pfam" id="PF08550"/>
    </source>
</evidence>
<feature type="region of interest" description="Disordered" evidence="1">
    <location>
        <begin position="351"/>
        <end position="500"/>
    </location>
</feature>
<dbReference type="Proteomes" id="UP000054350">
    <property type="component" value="Unassembled WGS sequence"/>
</dbReference>
<dbReference type="STRING" id="578462.A0A0L0S8X6"/>
<reference evidence="4" key="2">
    <citation type="submission" date="2009-11" db="EMBL/GenBank/DDBJ databases">
        <title>The Genome Sequence of Allomyces macrogynus strain ATCC 38327.</title>
        <authorList>
            <consortium name="The Broad Institute Genome Sequencing Platform"/>
            <person name="Russ C."/>
            <person name="Cuomo C."/>
            <person name="Shea T."/>
            <person name="Young S.K."/>
            <person name="Zeng Q."/>
            <person name="Koehrsen M."/>
            <person name="Haas B."/>
            <person name="Borodovsky M."/>
            <person name="Guigo R."/>
            <person name="Alvarado L."/>
            <person name="Berlin A."/>
            <person name="Borenstein D."/>
            <person name="Chen Z."/>
            <person name="Engels R."/>
            <person name="Freedman E."/>
            <person name="Gellesch M."/>
            <person name="Goldberg J."/>
            <person name="Griggs A."/>
            <person name="Gujja S."/>
            <person name="Heiman D."/>
            <person name="Hepburn T."/>
            <person name="Howarth C."/>
            <person name="Jen D."/>
            <person name="Larson L."/>
            <person name="Lewis B."/>
            <person name="Mehta T."/>
            <person name="Park D."/>
            <person name="Pearson M."/>
            <person name="Roberts A."/>
            <person name="Saif S."/>
            <person name="Shenoy N."/>
            <person name="Sisk P."/>
            <person name="Stolte C."/>
            <person name="Sykes S."/>
            <person name="Walk T."/>
            <person name="White J."/>
            <person name="Yandava C."/>
            <person name="Burger G."/>
            <person name="Gray M.W."/>
            <person name="Holland P.W.H."/>
            <person name="King N."/>
            <person name="Lang F.B.F."/>
            <person name="Roger A.J."/>
            <person name="Ruiz-Trillo I."/>
            <person name="Lander E."/>
            <person name="Nusbaum C."/>
        </authorList>
    </citation>
    <scope>NUCLEOTIDE SEQUENCE [LARGE SCALE GENOMIC DNA]</scope>
    <source>
        <strain evidence="4">ATCC 38327</strain>
    </source>
</reference>
<reference evidence="3 4" key="1">
    <citation type="submission" date="2009-11" db="EMBL/GenBank/DDBJ databases">
        <title>Annotation of Allomyces macrogynus ATCC 38327.</title>
        <authorList>
            <consortium name="The Broad Institute Genome Sequencing Platform"/>
            <person name="Russ C."/>
            <person name="Cuomo C."/>
            <person name="Burger G."/>
            <person name="Gray M.W."/>
            <person name="Holland P.W.H."/>
            <person name="King N."/>
            <person name="Lang F.B.F."/>
            <person name="Roger A.J."/>
            <person name="Ruiz-Trillo I."/>
            <person name="Young S.K."/>
            <person name="Zeng Q."/>
            <person name="Gargeya S."/>
            <person name="Fitzgerald M."/>
            <person name="Haas B."/>
            <person name="Abouelleil A."/>
            <person name="Alvarado L."/>
            <person name="Arachchi H.M."/>
            <person name="Berlin A."/>
            <person name="Chapman S.B."/>
            <person name="Gearin G."/>
            <person name="Goldberg J."/>
            <person name="Griggs A."/>
            <person name="Gujja S."/>
            <person name="Hansen M."/>
            <person name="Heiman D."/>
            <person name="Howarth C."/>
            <person name="Larimer J."/>
            <person name="Lui A."/>
            <person name="MacDonald P.J.P."/>
            <person name="McCowen C."/>
            <person name="Montmayeur A."/>
            <person name="Murphy C."/>
            <person name="Neiman D."/>
            <person name="Pearson M."/>
            <person name="Priest M."/>
            <person name="Roberts A."/>
            <person name="Saif S."/>
            <person name="Shea T."/>
            <person name="Sisk P."/>
            <person name="Stolte C."/>
            <person name="Sykes S."/>
            <person name="Wortman J."/>
            <person name="Nusbaum C."/>
            <person name="Birren B."/>
        </authorList>
    </citation>
    <scope>NUCLEOTIDE SEQUENCE [LARGE SCALE GENOMIC DNA]</scope>
    <source>
        <strain evidence="3 4">ATCC 38327</strain>
    </source>
</reference>
<feature type="compositionally biased region" description="Basic residues" evidence="1">
    <location>
        <begin position="1"/>
        <end position="12"/>
    </location>
</feature>
<feature type="region of interest" description="Disordered" evidence="1">
    <location>
        <begin position="1"/>
        <end position="38"/>
    </location>
</feature>
<feature type="compositionally biased region" description="Low complexity" evidence="1">
    <location>
        <begin position="278"/>
        <end position="304"/>
    </location>
</feature>
<feature type="compositionally biased region" description="Low complexity" evidence="1">
    <location>
        <begin position="632"/>
        <end position="662"/>
    </location>
</feature>
<feature type="compositionally biased region" description="Low complexity" evidence="1">
    <location>
        <begin position="689"/>
        <end position="723"/>
    </location>
</feature>